<dbReference type="Proteomes" id="UP000544413">
    <property type="component" value="Unassembled WGS sequence"/>
</dbReference>
<dbReference type="EMBL" id="JAARSH010000006">
    <property type="protein sequence ID" value="MBC1616720.1"/>
    <property type="molecule type" value="Genomic_DNA"/>
</dbReference>
<dbReference type="InterPro" id="IPR021398">
    <property type="entry name" value="DUF3037"/>
</dbReference>
<gene>
    <name evidence="1" type="ORF">HB836_04620</name>
    <name evidence="2" type="ORF">HB904_11000</name>
</gene>
<dbReference type="EMBL" id="JAARPT010000002">
    <property type="protein sequence ID" value="MBC1400873.1"/>
    <property type="molecule type" value="Genomic_DNA"/>
</dbReference>
<accession>A0A841YL26</accession>
<reference evidence="3 4" key="1">
    <citation type="submission" date="2020-03" db="EMBL/GenBank/DDBJ databases">
        <title>Soil Listeria distribution.</title>
        <authorList>
            <person name="Liao J."/>
            <person name="Wiedmann M."/>
        </authorList>
    </citation>
    <scope>NUCLEOTIDE SEQUENCE [LARGE SCALE GENOMIC DNA]</scope>
    <source>
        <strain evidence="2 4">FSL L7-1299</strain>
        <strain evidence="1 3">FSL L7-1658</strain>
    </source>
</reference>
<protein>
    <submittedName>
        <fullName evidence="1">DUF3037 domain-containing protein</fullName>
    </submittedName>
</protein>
<sequence>MKVQYSILRYRPDTYSGESINIGIAYYNLDTEQKDFKLIKNYNRLWAFDDELDPEFTRISIQGFKEDWLSGSLFSSHTSLQDYTRFYVNEFYFSQVATENVTNYDEFIKTSSSYFLSKSMSRKERLNKKEKMVFIESFLEENSHSFSKNVRVEGKYDDPYIFDYLLNENEKPMGIKYISSSKQSLNMLRSLLFYAEHSYNTSVSIVLETDLEHCDIPTKNLLKMATEKNLISLIFDDKIDELLNV</sequence>
<evidence type="ECO:0000313" key="1">
    <source>
        <dbReference type="EMBL" id="MBC1400873.1"/>
    </source>
</evidence>
<proteinExistence type="predicted"/>
<dbReference type="RefSeq" id="WP_185405602.1">
    <property type="nucleotide sequence ID" value="NZ_JAARPT010000002.1"/>
</dbReference>
<evidence type="ECO:0000313" key="3">
    <source>
        <dbReference type="Proteomes" id="UP000544413"/>
    </source>
</evidence>
<dbReference type="Proteomes" id="UP000574104">
    <property type="component" value="Unassembled WGS sequence"/>
</dbReference>
<dbReference type="Pfam" id="PF11236">
    <property type="entry name" value="DUF3037"/>
    <property type="match status" value="1"/>
</dbReference>
<name>A0A841YL26_9LIST</name>
<evidence type="ECO:0000313" key="2">
    <source>
        <dbReference type="EMBL" id="MBC1616720.1"/>
    </source>
</evidence>
<evidence type="ECO:0000313" key="4">
    <source>
        <dbReference type="Proteomes" id="UP000574104"/>
    </source>
</evidence>
<organism evidence="1 3">
    <name type="scientific">Listeria booriae</name>
    <dbReference type="NCBI Taxonomy" id="1552123"/>
    <lineage>
        <taxon>Bacteria</taxon>
        <taxon>Bacillati</taxon>
        <taxon>Bacillota</taxon>
        <taxon>Bacilli</taxon>
        <taxon>Bacillales</taxon>
        <taxon>Listeriaceae</taxon>
        <taxon>Listeria</taxon>
    </lineage>
</organism>
<comment type="caution">
    <text evidence="1">The sequence shown here is derived from an EMBL/GenBank/DDBJ whole genome shotgun (WGS) entry which is preliminary data.</text>
</comment>
<dbReference type="AlphaFoldDB" id="A0A841YL26"/>